<keyword evidence="2" id="KW-1185">Reference proteome</keyword>
<dbReference type="GeneID" id="9466586"/>
<dbReference type="VEuPathDB" id="FungiDB:PITG_17099"/>
<proteinExistence type="predicted"/>
<organism evidence="1 2">
    <name type="scientific">Phytophthora infestans (strain T30-4)</name>
    <name type="common">Potato late blight agent</name>
    <dbReference type="NCBI Taxonomy" id="403677"/>
    <lineage>
        <taxon>Eukaryota</taxon>
        <taxon>Sar</taxon>
        <taxon>Stramenopiles</taxon>
        <taxon>Oomycota</taxon>
        <taxon>Peronosporomycetes</taxon>
        <taxon>Peronosporales</taxon>
        <taxon>Peronosporaceae</taxon>
        <taxon>Phytophthora</taxon>
    </lineage>
</organism>
<dbReference type="EMBL" id="DS028167">
    <property type="protein sequence ID" value="EEY66482.1"/>
    <property type="molecule type" value="Genomic_DNA"/>
</dbReference>
<evidence type="ECO:0000313" key="2">
    <source>
        <dbReference type="Proteomes" id="UP000006643"/>
    </source>
</evidence>
<dbReference type="InParanoid" id="D0NV10"/>
<accession>D0NV10</accession>
<sequence length="125" mass="14103">MPRSIYNYRLSPFDSAPWTLHPVSSICTFNVRIGSTQGFNISHDYDFRQFADKIAKISLINGDLTPELVNGLLDYQTWSLINRCLIADGTNAGCQKTKLIVLVVSEQELTYNRLTGEVLDFTTPK</sequence>
<dbReference type="AlphaFoldDB" id="D0NV10"/>
<reference evidence="2" key="1">
    <citation type="journal article" date="2009" name="Nature">
        <title>Genome sequence and analysis of the Irish potato famine pathogen Phytophthora infestans.</title>
        <authorList>
            <consortium name="The Broad Institute Genome Sequencing Platform"/>
            <person name="Haas B.J."/>
            <person name="Kamoun S."/>
            <person name="Zody M.C."/>
            <person name="Jiang R.H."/>
            <person name="Handsaker R.E."/>
            <person name="Cano L.M."/>
            <person name="Grabherr M."/>
            <person name="Kodira C.D."/>
            <person name="Raffaele S."/>
            <person name="Torto-Alalibo T."/>
            <person name="Bozkurt T.O."/>
            <person name="Ah-Fong A.M."/>
            <person name="Alvarado L."/>
            <person name="Anderson V.L."/>
            <person name="Armstrong M.R."/>
            <person name="Avrova A."/>
            <person name="Baxter L."/>
            <person name="Beynon J."/>
            <person name="Boevink P.C."/>
            <person name="Bollmann S.R."/>
            <person name="Bos J.I."/>
            <person name="Bulone V."/>
            <person name="Cai G."/>
            <person name="Cakir C."/>
            <person name="Carrington J.C."/>
            <person name="Chawner M."/>
            <person name="Conti L."/>
            <person name="Costanzo S."/>
            <person name="Ewan R."/>
            <person name="Fahlgren N."/>
            <person name="Fischbach M.A."/>
            <person name="Fugelstad J."/>
            <person name="Gilroy E.M."/>
            <person name="Gnerre S."/>
            <person name="Green P.J."/>
            <person name="Grenville-Briggs L.J."/>
            <person name="Griffith J."/>
            <person name="Grunwald N.J."/>
            <person name="Horn K."/>
            <person name="Horner N.R."/>
            <person name="Hu C.H."/>
            <person name="Huitema E."/>
            <person name="Jeong D.H."/>
            <person name="Jones A.M."/>
            <person name="Jones J.D."/>
            <person name="Jones R.W."/>
            <person name="Karlsson E.K."/>
            <person name="Kunjeti S.G."/>
            <person name="Lamour K."/>
            <person name="Liu Z."/>
            <person name="Ma L."/>
            <person name="Maclean D."/>
            <person name="Chibucos M.C."/>
            <person name="McDonald H."/>
            <person name="McWalters J."/>
            <person name="Meijer H.J."/>
            <person name="Morgan W."/>
            <person name="Morris P.F."/>
            <person name="Munro C.A."/>
            <person name="O'Neill K."/>
            <person name="Ospina-Giraldo M."/>
            <person name="Pinzon A."/>
            <person name="Pritchard L."/>
            <person name="Ramsahoye B."/>
            <person name="Ren Q."/>
            <person name="Restrepo S."/>
            <person name="Roy S."/>
            <person name="Sadanandom A."/>
            <person name="Savidor A."/>
            <person name="Schornack S."/>
            <person name="Schwartz D.C."/>
            <person name="Schumann U.D."/>
            <person name="Schwessinger B."/>
            <person name="Seyer L."/>
            <person name="Sharpe T."/>
            <person name="Silvar C."/>
            <person name="Song J."/>
            <person name="Studholme D.J."/>
            <person name="Sykes S."/>
            <person name="Thines M."/>
            <person name="van de Vondervoort P.J."/>
            <person name="Phuntumart V."/>
            <person name="Wawra S."/>
            <person name="Weide R."/>
            <person name="Win J."/>
            <person name="Young C."/>
            <person name="Zhou S."/>
            <person name="Fry W."/>
            <person name="Meyers B.C."/>
            <person name="van West P."/>
            <person name="Ristaino J."/>
            <person name="Govers F."/>
            <person name="Birch P.R."/>
            <person name="Whisson S.C."/>
            <person name="Judelson H.S."/>
            <person name="Nusbaum C."/>
        </authorList>
    </citation>
    <scope>NUCLEOTIDE SEQUENCE [LARGE SCALE GENOMIC DNA]</scope>
    <source>
        <strain evidence="2">T30-4</strain>
    </source>
</reference>
<dbReference type="KEGG" id="pif:PITG_17099"/>
<dbReference type="HOGENOM" id="CLU_1879474_0_0_1"/>
<dbReference type="RefSeq" id="XP_002897001.1">
    <property type="nucleotide sequence ID" value="XM_002896955.1"/>
</dbReference>
<gene>
    <name evidence="1" type="ORF">PITG_17099</name>
</gene>
<dbReference type="Proteomes" id="UP000006643">
    <property type="component" value="Unassembled WGS sequence"/>
</dbReference>
<evidence type="ECO:0000313" key="1">
    <source>
        <dbReference type="EMBL" id="EEY66482.1"/>
    </source>
</evidence>
<name>D0NV10_PHYIT</name>
<protein>
    <submittedName>
        <fullName evidence="1">Uncharacterized protein</fullName>
    </submittedName>
</protein>
<dbReference type="OrthoDB" id="164552at2759"/>